<dbReference type="PROSITE" id="PS00138">
    <property type="entry name" value="SUBTILASE_SER"/>
    <property type="match status" value="1"/>
</dbReference>
<evidence type="ECO:0000259" key="6">
    <source>
        <dbReference type="Pfam" id="PF00082"/>
    </source>
</evidence>
<dbReference type="PROSITE" id="PS51257">
    <property type="entry name" value="PROKAR_LIPOPROTEIN"/>
    <property type="match status" value="1"/>
</dbReference>
<dbReference type="InterPro" id="IPR017317">
    <property type="entry name" value="Pept_S8_subtilisin_bacteroid-2"/>
</dbReference>
<evidence type="ECO:0000256" key="2">
    <source>
        <dbReference type="ARBA" id="ARBA00022670"/>
    </source>
</evidence>
<comment type="caution">
    <text evidence="8">The sequence shown here is derived from an EMBL/GenBank/DDBJ whole genome shotgun (WGS) entry which is preliminary data.</text>
</comment>
<dbReference type="CDD" id="cd07493">
    <property type="entry name" value="Peptidases_S8_9"/>
    <property type="match status" value="1"/>
</dbReference>
<dbReference type="Pfam" id="PF18962">
    <property type="entry name" value="Por_Secre_tail"/>
    <property type="match status" value="1"/>
</dbReference>
<dbReference type="RefSeq" id="WP_119350298.1">
    <property type="nucleotide sequence ID" value="NZ_QWET01000008.1"/>
</dbReference>
<evidence type="ECO:0000256" key="3">
    <source>
        <dbReference type="ARBA" id="ARBA00022801"/>
    </source>
</evidence>
<keyword evidence="9" id="KW-1185">Reference proteome</keyword>
<feature type="active site" description="Charge relay system" evidence="5">
    <location>
        <position position="399"/>
    </location>
</feature>
<dbReference type="InterPro" id="IPR026444">
    <property type="entry name" value="Secre_tail"/>
</dbReference>
<accession>A0A399D094</accession>
<dbReference type="GO" id="GO:0004252">
    <property type="term" value="F:serine-type endopeptidase activity"/>
    <property type="evidence" value="ECO:0007669"/>
    <property type="project" value="UniProtKB-UniRule"/>
</dbReference>
<dbReference type="InterPro" id="IPR036852">
    <property type="entry name" value="Peptidase_S8/S53_dom_sf"/>
</dbReference>
<dbReference type="InterPro" id="IPR000209">
    <property type="entry name" value="Peptidase_S8/S53_dom"/>
</dbReference>
<evidence type="ECO:0000256" key="5">
    <source>
        <dbReference type="PROSITE-ProRule" id="PRU01240"/>
    </source>
</evidence>
<sequence>MRRIVILAVFAALFGSLPVWGQSCYWVAFTDKNNSSYSLSNPEEFLSERAIRRRENQNIAIDSLDLPVNPKYISRVLQRGATLLHSSKWLNGITVKTTNDNFVDNTLLLPFVKEVQLTKRPTGTKSAVNKFTEPEAPYQNLEIDTTLYGNSVYQVAQLNGQFLHNQNFRGQGKHIAVLDAGFYRTDQYPAFDSLWAGGQILGTKNFVDQEEGVFEGHYHGMSVLSVMGGNVPGHLIGTAPKASYWIIRTEDVYSEFLVEEDNWVVGAEFADSVGVDIINSSLGYCTFDDPGMDHTHSDMDGHTTRISKGANIAASRGMLVFASAGNEGRQNNLWKYIITPSDGDSVLAIGAANKDGVPAPFTSPGPASDGDVKPNVSAVGWNTIIQRSNGKIGTGNGTSYSSPVVAGAAACLWQANPHASAAEVKRALEQSAHLYVNPDSLLGYGIPDLKLADKILKTSILKQWADDATWLVYPNPASNYIVLQKNGNATLGKVQLAFYTLDGKLVRKEEKPDAVKIIIQNLQALPQGLLLLQIISDDVTESVKIRKSP</sequence>
<dbReference type="PANTHER" id="PTHR43806">
    <property type="entry name" value="PEPTIDASE S8"/>
    <property type="match status" value="1"/>
</dbReference>
<dbReference type="EMBL" id="QWET01000008">
    <property type="protein sequence ID" value="RIH64833.1"/>
    <property type="molecule type" value="Genomic_DNA"/>
</dbReference>
<dbReference type="InterPro" id="IPR023828">
    <property type="entry name" value="Peptidase_S8_Ser-AS"/>
</dbReference>
<keyword evidence="3 5" id="KW-0378">Hydrolase</keyword>
<dbReference type="Proteomes" id="UP000266441">
    <property type="component" value="Unassembled WGS sequence"/>
</dbReference>
<dbReference type="PIRSF" id="PIRSF037903">
    <property type="entry name" value="Subtilisin_rel_GFO_2223"/>
    <property type="match status" value="1"/>
</dbReference>
<evidence type="ECO:0000313" key="9">
    <source>
        <dbReference type="Proteomes" id="UP000266441"/>
    </source>
</evidence>
<feature type="domain" description="Peptidase S8/S53" evidence="6">
    <location>
        <begin position="171"/>
        <end position="445"/>
    </location>
</feature>
<reference evidence="8 9" key="1">
    <citation type="journal article" date="2015" name="Int. J. Syst. Evol. Microbiol.">
        <title>Mariniphaga sediminis sp. nov., isolated from coastal sediment.</title>
        <authorList>
            <person name="Wang F.Q."/>
            <person name="Shen Q.Y."/>
            <person name="Chen G.J."/>
            <person name="Du Z.J."/>
        </authorList>
    </citation>
    <scope>NUCLEOTIDE SEQUENCE [LARGE SCALE GENOMIC DNA]</scope>
    <source>
        <strain evidence="8 9">SY21</strain>
    </source>
</reference>
<evidence type="ECO:0000313" key="8">
    <source>
        <dbReference type="EMBL" id="RIH64833.1"/>
    </source>
</evidence>
<organism evidence="8 9">
    <name type="scientific">Mariniphaga sediminis</name>
    <dbReference type="NCBI Taxonomy" id="1628158"/>
    <lineage>
        <taxon>Bacteria</taxon>
        <taxon>Pseudomonadati</taxon>
        <taxon>Bacteroidota</taxon>
        <taxon>Bacteroidia</taxon>
        <taxon>Marinilabiliales</taxon>
        <taxon>Prolixibacteraceae</taxon>
        <taxon>Mariniphaga</taxon>
    </lineage>
</organism>
<gene>
    <name evidence="8" type="ORF">D1164_12375</name>
</gene>
<name>A0A399D094_9BACT</name>
<evidence type="ECO:0000259" key="7">
    <source>
        <dbReference type="Pfam" id="PF18962"/>
    </source>
</evidence>
<dbReference type="Pfam" id="PF00082">
    <property type="entry name" value="Peptidase_S8"/>
    <property type="match status" value="1"/>
</dbReference>
<dbReference type="SUPFAM" id="SSF52743">
    <property type="entry name" value="Subtilisin-like"/>
    <property type="match status" value="1"/>
</dbReference>
<protein>
    <submittedName>
        <fullName evidence="8">T9SS C-terminal target domain-containing protein</fullName>
    </submittedName>
</protein>
<feature type="active site" description="Charge relay system" evidence="5">
    <location>
        <position position="179"/>
    </location>
</feature>
<feature type="active site" description="Charge relay system" evidence="5">
    <location>
        <position position="219"/>
    </location>
</feature>
<evidence type="ECO:0000256" key="4">
    <source>
        <dbReference type="ARBA" id="ARBA00022825"/>
    </source>
</evidence>
<dbReference type="OrthoDB" id="9792152at2"/>
<feature type="domain" description="Secretion system C-terminal sorting" evidence="7">
    <location>
        <begin position="472"/>
        <end position="542"/>
    </location>
</feature>
<dbReference type="Gene3D" id="3.40.50.200">
    <property type="entry name" value="Peptidase S8/S53 domain"/>
    <property type="match status" value="1"/>
</dbReference>
<keyword evidence="4 5" id="KW-0720">Serine protease</keyword>
<proteinExistence type="inferred from homology"/>
<dbReference type="NCBIfam" id="TIGR04183">
    <property type="entry name" value="Por_Secre_tail"/>
    <property type="match status" value="1"/>
</dbReference>
<comment type="similarity">
    <text evidence="1 5">Belongs to the peptidase S8 family.</text>
</comment>
<dbReference type="PANTHER" id="PTHR43806:SF67">
    <property type="entry name" value="EGF-LIKE DOMAIN-CONTAINING PROTEIN"/>
    <property type="match status" value="1"/>
</dbReference>
<evidence type="ECO:0000256" key="1">
    <source>
        <dbReference type="ARBA" id="ARBA00011073"/>
    </source>
</evidence>
<dbReference type="AlphaFoldDB" id="A0A399D094"/>
<keyword evidence="2 5" id="KW-0645">Protease</keyword>
<dbReference type="PROSITE" id="PS51892">
    <property type="entry name" value="SUBTILASE"/>
    <property type="match status" value="1"/>
</dbReference>
<dbReference type="InterPro" id="IPR050131">
    <property type="entry name" value="Peptidase_S8_subtilisin-like"/>
</dbReference>
<dbReference type="GO" id="GO:0006508">
    <property type="term" value="P:proteolysis"/>
    <property type="evidence" value="ECO:0007669"/>
    <property type="project" value="UniProtKB-KW"/>
</dbReference>